<accession>A0A653DLP6</accession>
<keyword evidence="3" id="KW-1185">Reference proteome</keyword>
<organism evidence="2 3">
    <name type="scientific">Callosobruchus maculatus</name>
    <name type="common">Southern cowpea weevil</name>
    <name type="synonym">Pulse bruchid</name>
    <dbReference type="NCBI Taxonomy" id="64391"/>
    <lineage>
        <taxon>Eukaryota</taxon>
        <taxon>Metazoa</taxon>
        <taxon>Ecdysozoa</taxon>
        <taxon>Arthropoda</taxon>
        <taxon>Hexapoda</taxon>
        <taxon>Insecta</taxon>
        <taxon>Pterygota</taxon>
        <taxon>Neoptera</taxon>
        <taxon>Endopterygota</taxon>
        <taxon>Coleoptera</taxon>
        <taxon>Polyphaga</taxon>
        <taxon>Cucujiformia</taxon>
        <taxon>Chrysomeloidea</taxon>
        <taxon>Chrysomelidae</taxon>
        <taxon>Bruchinae</taxon>
        <taxon>Bruchini</taxon>
        <taxon>Callosobruchus</taxon>
    </lineage>
</organism>
<evidence type="ECO:0000313" key="2">
    <source>
        <dbReference type="EMBL" id="VEN60268.1"/>
    </source>
</evidence>
<proteinExistence type="predicted"/>
<evidence type="ECO:0000256" key="1">
    <source>
        <dbReference type="SAM" id="MobiDB-lite"/>
    </source>
</evidence>
<dbReference type="EMBL" id="CAACVG010012435">
    <property type="protein sequence ID" value="VEN60268.1"/>
    <property type="molecule type" value="Genomic_DNA"/>
</dbReference>
<name>A0A653DLP6_CALMS</name>
<dbReference type="Proteomes" id="UP000410492">
    <property type="component" value="Unassembled WGS sequence"/>
</dbReference>
<feature type="region of interest" description="Disordered" evidence="1">
    <location>
        <begin position="1"/>
        <end position="20"/>
    </location>
</feature>
<sequence length="98" mass="10887">MSTTKTETSGTRPTTDTQAPAISYSISYGALRTEPPAPWERCTAWWLVRRTWRSEEPPAAEAKAGPGAPIPKHSRPSPPLCITRYDTALLHDHKFTIL</sequence>
<protein>
    <submittedName>
        <fullName evidence="2">Uncharacterized protein</fullName>
    </submittedName>
</protein>
<gene>
    <name evidence="2" type="ORF">CALMAC_LOCUS18021</name>
</gene>
<dbReference type="AlphaFoldDB" id="A0A653DLP6"/>
<feature type="compositionally biased region" description="Low complexity" evidence="1">
    <location>
        <begin position="57"/>
        <end position="71"/>
    </location>
</feature>
<evidence type="ECO:0000313" key="3">
    <source>
        <dbReference type="Proteomes" id="UP000410492"/>
    </source>
</evidence>
<feature type="region of interest" description="Disordered" evidence="1">
    <location>
        <begin position="56"/>
        <end position="78"/>
    </location>
</feature>
<reference evidence="2 3" key="1">
    <citation type="submission" date="2019-01" db="EMBL/GenBank/DDBJ databases">
        <authorList>
            <person name="Sayadi A."/>
        </authorList>
    </citation>
    <scope>NUCLEOTIDE SEQUENCE [LARGE SCALE GENOMIC DNA]</scope>
</reference>